<keyword evidence="4" id="KW-0378">Hydrolase</keyword>
<evidence type="ECO:0000256" key="1">
    <source>
        <dbReference type="ARBA" id="ARBA00004401"/>
    </source>
</evidence>
<keyword evidence="3" id="KW-0645">Protease</keyword>
<dbReference type="PRINTS" id="PR00727">
    <property type="entry name" value="LEADERPTASE"/>
</dbReference>
<comment type="subcellular location">
    <subcellularLocation>
        <location evidence="1">Cell membrane</location>
        <topology evidence="1">Single-pass type II membrane protein</topology>
    </subcellularLocation>
</comment>
<evidence type="ECO:0000313" key="8">
    <source>
        <dbReference type="Proteomes" id="UP000248544"/>
    </source>
</evidence>
<dbReference type="Pfam" id="PF10502">
    <property type="entry name" value="Peptidase_S26"/>
    <property type="match status" value="2"/>
</dbReference>
<evidence type="ECO:0000313" key="7">
    <source>
        <dbReference type="EMBL" id="PZG38855.1"/>
    </source>
</evidence>
<dbReference type="InterPro" id="IPR019533">
    <property type="entry name" value="Peptidase_S26"/>
</dbReference>
<dbReference type="PROSITE" id="PS00501">
    <property type="entry name" value="SPASE_I_1"/>
    <property type="match status" value="1"/>
</dbReference>
<dbReference type="AlphaFoldDB" id="A0A2W2GF60"/>
<dbReference type="Gene3D" id="2.10.109.10">
    <property type="entry name" value="Umud Fragment, subunit A"/>
    <property type="match status" value="1"/>
</dbReference>
<dbReference type="GO" id="GO:0006465">
    <property type="term" value="P:signal peptide processing"/>
    <property type="evidence" value="ECO:0007669"/>
    <property type="project" value="InterPro"/>
</dbReference>
<sequence>MAAFVLGGLGAVALLLLKRGMVLVTIRGSSMEPTFHEGDRVLVRRKVAACRGMPVVIERPTLHGGWHHPPLPKGAKVTLIKSREWMIKRVCATAGDPVPRDLVPALALVSEERVPSGNIVLLGDNTDFSFDSRCVGYFPTERVLGVVRRRISR</sequence>
<organism evidence="7 8">
    <name type="scientific">Spongiactinospora gelatinilytica</name>
    <dbReference type="NCBI Taxonomy" id="2666298"/>
    <lineage>
        <taxon>Bacteria</taxon>
        <taxon>Bacillati</taxon>
        <taxon>Actinomycetota</taxon>
        <taxon>Actinomycetes</taxon>
        <taxon>Streptosporangiales</taxon>
        <taxon>Streptosporangiaceae</taxon>
        <taxon>Spongiactinospora</taxon>
    </lineage>
</organism>
<feature type="active site" evidence="5">
    <location>
        <position position="30"/>
    </location>
</feature>
<dbReference type="InterPro" id="IPR036286">
    <property type="entry name" value="LexA/Signal_pep-like_sf"/>
</dbReference>
<accession>A0A2W2GF60</accession>
<evidence type="ECO:0000256" key="2">
    <source>
        <dbReference type="ARBA" id="ARBA00009370"/>
    </source>
</evidence>
<dbReference type="GO" id="GO:0004252">
    <property type="term" value="F:serine-type endopeptidase activity"/>
    <property type="evidence" value="ECO:0007669"/>
    <property type="project" value="InterPro"/>
</dbReference>
<dbReference type="InterPro" id="IPR000223">
    <property type="entry name" value="Pept_S26A_signal_pept_1"/>
</dbReference>
<evidence type="ECO:0000259" key="6">
    <source>
        <dbReference type="Pfam" id="PF10502"/>
    </source>
</evidence>
<comment type="similarity">
    <text evidence="2">Belongs to the peptidase S26 family.</text>
</comment>
<protein>
    <submittedName>
        <fullName evidence="7">S26 family signal peptidase</fullName>
    </submittedName>
</protein>
<evidence type="ECO:0000256" key="4">
    <source>
        <dbReference type="ARBA" id="ARBA00022801"/>
    </source>
</evidence>
<dbReference type="GO" id="GO:0005886">
    <property type="term" value="C:plasma membrane"/>
    <property type="evidence" value="ECO:0007669"/>
    <property type="project" value="UniProtKB-SubCell"/>
</dbReference>
<reference evidence="7 8" key="1">
    <citation type="submission" date="2018-01" db="EMBL/GenBank/DDBJ databases">
        <title>Draft genome sequence of Sphaerisporangium sp. 7K107.</title>
        <authorList>
            <person name="Sahin N."/>
            <person name="Saygin H."/>
            <person name="Ay H."/>
        </authorList>
    </citation>
    <scope>NUCLEOTIDE SEQUENCE [LARGE SCALE GENOMIC DNA]</scope>
    <source>
        <strain evidence="7 8">7K107</strain>
    </source>
</reference>
<comment type="caution">
    <text evidence="7">The sequence shown here is derived from an EMBL/GenBank/DDBJ whole genome shotgun (WGS) entry which is preliminary data.</text>
</comment>
<feature type="domain" description="Peptidase S26" evidence="6">
    <location>
        <begin position="110"/>
        <end position="148"/>
    </location>
</feature>
<evidence type="ECO:0000256" key="3">
    <source>
        <dbReference type="ARBA" id="ARBA00022670"/>
    </source>
</evidence>
<dbReference type="SUPFAM" id="SSF51306">
    <property type="entry name" value="LexA/Signal peptidase"/>
    <property type="match status" value="1"/>
</dbReference>
<dbReference type="CDD" id="cd06530">
    <property type="entry name" value="S26_SPase_I"/>
    <property type="match status" value="1"/>
</dbReference>
<dbReference type="InterPro" id="IPR019756">
    <property type="entry name" value="Pept_S26A_signal_pept_1_Ser-AS"/>
</dbReference>
<dbReference type="RefSeq" id="WP_111169705.1">
    <property type="nucleotide sequence ID" value="NZ_POUA01000213.1"/>
</dbReference>
<dbReference type="PANTHER" id="PTHR43390:SF1">
    <property type="entry name" value="CHLOROPLAST PROCESSING PEPTIDASE"/>
    <property type="match status" value="1"/>
</dbReference>
<evidence type="ECO:0000256" key="5">
    <source>
        <dbReference type="PIRSR" id="PIRSR600223-1"/>
    </source>
</evidence>
<feature type="active site" evidence="5">
    <location>
        <position position="88"/>
    </location>
</feature>
<dbReference type="EMBL" id="POUA01000213">
    <property type="protein sequence ID" value="PZG38855.1"/>
    <property type="molecule type" value="Genomic_DNA"/>
</dbReference>
<proteinExistence type="inferred from homology"/>
<dbReference type="Proteomes" id="UP000248544">
    <property type="component" value="Unassembled WGS sequence"/>
</dbReference>
<dbReference type="PANTHER" id="PTHR43390">
    <property type="entry name" value="SIGNAL PEPTIDASE I"/>
    <property type="match status" value="1"/>
</dbReference>
<name>A0A2W2GF60_9ACTN</name>
<feature type="domain" description="Peptidase S26" evidence="6">
    <location>
        <begin position="12"/>
        <end position="98"/>
    </location>
</feature>
<gene>
    <name evidence="7" type="ORF">C1I98_24080</name>
</gene>
<keyword evidence="8" id="KW-1185">Reference proteome</keyword>